<accession>A0A9P6NKH6</accession>
<keyword evidence="2" id="KW-0812">Transmembrane</keyword>
<name>A0A9P6NKH6_9BASI</name>
<dbReference type="Pfam" id="PF01564">
    <property type="entry name" value="Spermine_synth"/>
    <property type="match status" value="1"/>
</dbReference>
<evidence type="ECO:0000256" key="1">
    <source>
        <dbReference type="ARBA" id="ARBA00023115"/>
    </source>
</evidence>
<feature type="transmembrane region" description="Helical" evidence="2">
    <location>
        <begin position="202"/>
        <end position="226"/>
    </location>
</feature>
<dbReference type="AlphaFoldDB" id="A0A9P6NKH6"/>
<dbReference type="NCBIfam" id="NF037959">
    <property type="entry name" value="MFS_SpdSyn"/>
    <property type="match status" value="1"/>
</dbReference>
<gene>
    <name evidence="3" type="ORF">CROQUDRAFT_654524</name>
</gene>
<dbReference type="Gene3D" id="3.40.50.150">
    <property type="entry name" value="Vaccinia Virus protein VP39"/>
    <property type="match status" value="1"/>
</dbReference>
<keyword evidence="2" id="KW-1133">Transmembrane helix</keyword>
<feature type="transmembrane region" description="Helical" evidence="2">
    <location>
        <begin position="233"/>
        <end position="251"/>
    </location>
</feature>
<proteinExistence type="predicted"/>
<dbReference type="OrthoDB" id="2016285at2759"/>
<evidence type="ECO:0000313" key="4">
    <source>
        <dbReference type="Proteomes" id="UP000886653"/>
    </source>
</evidence>
<dbReference type="PANTHER" id="PTHR43317:SF1">
    <property type="entry name" value="THERMOSPERMINE SYNTHASE ACAULIS5"/>
    <property type="match status" value="1"/>
</dbReference>
<organism evidence="3 4">
    <name type="scientific">Cronartium quercuum f. sp. fusiforme G11</name>
    <dbReference type="NCBI Taxonomy" id="708437"/>
    <lineage>
        <taxon>Eukaryota</taxon>
        <taxon>Fungi</taxon>
        <taxon>Dikarya</taxon>
        <taxon>Basidiomycota</taxon>
        <taxon>Pucciniomycotina</taxon>
        <taxon>Pucciniomycetes</taxon>
        <taxon>Pucciniales</taxon>
        <taxon>Coleosporiaceae</taxon>
        <taxon>Cronartium</taxon>
    </lineage>
</organism>
<evidence type="ECO:0000313" key="3">
    <source>
        <dbReference type="EMBL" id="KAG0148691.1"/>
    </source>
</evidence>
<evidence type="ECO:0008006" key="5">
    <source>
        <dbReference type="Google" id="ProtNLM"/>
    </source>
</evidence>
<sequence length="598" mass="65923">MPSSAVQPRPRARPEPFNQLKSAIFPRSPTPNCAPDLVTICLVSFGLALASPSCQLALYPLFGATATRYYFSQVNVQIDCILTPLLHFFFPSISPAITLLLSAFTVHSAPQIVALGLSGLSGRYGALFGPIALQSALYWPLRLLGMLATSTALENAWSKMGPKKLPKPKGLFRRFSYIAVRVFALRINVVLLYPLVKWFLDLIPACRTFAVVSTCIFFDACLVLVLQYRNMRLVTLVLFFTLAIGFILIPAPQSLCLDEPAPKNGLTSPTGSGKLLARRQSVTGLVAVGEYTVPETGEEFRYLRCDHSLLGGLWTGPARESAKARGLALSEGQVMDRAESIYATFVLQEAIRLVDRPTPARPTALIIGLGIGVSARSLMRHGVQVTVVELDPVVYEYARRFFALPKPSGGVYLEDAGGFVDRRGHTNETYDYIIHDVFTGGSVPGSLFTHGFWSSIKILLKSDGVLAVNFAGKPTGQAGMLVLSTLFSVFPHCRIFSEKTDEPKTESDFQNLVVFCMPDTRPEFRPLTEADVFGSRHRYWILNNLTDQELMISGLPRSNLILNEKSGNELELAQIKSAIDHWGVMREVLSDSAWENFY</sequence>
<dbReference type="EMBL" id="MU167234">
    <property type="protein sequence ID" value="KAG0148691.1"/>
    <property type="molecule type" value="Genomic_DNA"/>
</dbReference>
<dbReference type="GO" id="GO:0006596">
    <property type="term" value="P:polyamine biosynthetic process"/>
    <property type="evidence" value="ECO:0007669"/>
    <property type="project" value="UniProtKB-KW"/>
</dbReference>
<dbReference type="InterPro" id="IPR029063">
    <property type="entry name" value="SAM-dependent_MTases_sf"/>
</dbReference>
<feature type="transmembrane region" description="Helical" evidence="2">
    <location>
        <begin position="178"/>
        <end position="196"/>
    </location>
</feature>
<protein>
    <recommendedName>
        <fullName evidence="5">S-adenosyl-L-methionine-dependent methyltransferase</fullName>
    </recommendedName>
</protein>
<dbReference type="Proteomes" id="UP000886653">
    <property type="component" value="Unassembled WGS sequence"/>
</dbReference>
<feature type="transmembrane region" description="Helical" evidence="2">
    <location>
        <begin position="37"/>
        <end position="58"/>
    </location>
</feature>
<keyword evidence="2" id="KW-0472">Membrane</keyword>
<dbReference type="PANTHER" id="PTHR43317">
    <property type="entry name" value="THERMOSPERMINE SYNTHASE ACAULIS5"/>
    <property type="match status" value="1"/>
</dbReference>
<evidence type="ECO:0000256" key="2">
    <source>
        <dbReference type="SAM" id="Phobius"/>
    </source>
</evidence>
<keyword evidence="4" id="KW-1185">Reference proteome</keyword>
<dbReference type="CDD" id="cd02440">
    <property type="entry name" value="AdoMet_MTases"/>
    <property type="match status" value="1"/>
</dbReference>
<reference evidence="3" key="1">
    <citation type="submission" date="2013-11" db="EMBL/GenBank/DDBJ databases">
        <title>Genome sequence of the fusiform rust pathogen reveals effectors for host alternation and coevolution with pine.</title>
        <authorList>
            <consortium name="DOE Joint Genome Institute"/>
            <person name="Smith K."/>
            <person name="Pendleton A."/>
            <person name="Kubisiak T."/>
            <person name="Anderson C."/>
            <person name="Salamov A."/>
            <person name="Aerts A."/>
            <person name="Riley R."/>
            <person name="Clum A."/>
            <person name="Lindquist E."/>
            <person name="Ence D."/>
            <person name="Campbell M."/>
            <person name="Kronenberg Z."/>
            <person name="Feau N."/>
            <person name="Dhillon B."/>
            <person name="Hamelin R."/>
            <person name="Burleigh J."/>
            <person name="Smith J."/>
            <person name="Yandell M."/>
            <person name="Nelson C."/>
            <person name="Grigoriev I."/>
            <person name="Davis J."/>
        </authorList>
    </citation>
    <scope>NUCLEOTIDE SEQUENCE</scope>
    <source>
        <strain evidence="3">G11</strain>
    </source>
</reference>
<comment type="caution">
    <text evidence="3">The sequence shown here is derived from an EMBL/GenBank/DDBJ whole genome shotgun (WGS) entry which is preliminary data.</text>
</comment>
<keyword evidence="1" id="KW-0620">Polyamine biosynthesis</keyword>
<dbReference type="SUPFAM" id="SSF53335">
    <property type="entry name" value="S-adenosyl-L-methionine-dependent methyltransferases"/>
    <property type="match status" value="1"/>
</dbReference>